<reference evidence="2 3" key="1">
    <citation type="submission" date="2016-11" db="EMBL/GenBank/DDBJ databases">
        <title>Genome sequences of unsequenced Mycobacteria.</title>
        <authorList>
            <person name="Greninger A.L."/>
            <person name="Fang F."/>
            <person name="Jerome K.R."/>
        </authorList>
    </citation>
    <scope>NUCLEOTIDE SEQUENCE [LARGE SCALE GENOMIC DNA]</scope>
    <source>
        <strain evidence="2 3">M11</strain>
    </source>
</reference>
<evidence type="ECO:0000313" key="2">
    <source>
        <dbReference type="EMBL" id="OJZ75701.1"/>
    </source>
</evidence>
<dbReference type="EMBL" id="MPNT01000002">
    <property type="protein sequence ID" value="OJZ75701.1"/>
    <property type="molecule type" value="Genomic_DNA"/>
</dbReference>
<evidence type="ECO:0000256" key="1">
    <source>
        <dbReference type="SAM" id="MobiDB-lite"/>
    </source>
</evidence>
<dbReference type="Proteomes" id="UP000186438">
    <property type="component" value="Unassembled WGS sequence"/>
</dbReference>
<evidence type="ECO:0000313" key="3">
    <source>
        <dbReference type="Proteomes" id="UP000186438"/>
    </source>
</evidence>
<name>A0A1Q4I165_9MYCO</name>
<accession>A0A1Q4I165</accession>
<keyword evidence="3" id="KW-1185">Reference proteome</keyword>
<dbReference type="AlphaFoldDB" id="A0A1Q4I165"/>
<organism evidence="2 3">
    <name type="scientific">Mycobacterium paraffinicum</name>
    <dbReference type="NCBI Taxonomy" id="53378"/>
    <lineage>
        <taxon>Bacteria</taxon>
        <taxon>Bacillati</taxon>
        <taxon>Actinomycetota</taxon>
        <taxon>Actinomycetes</taxon>
        <taxon>Mycobacteriales</taxon>
        <taxon>Mycobacteriaceae</taxon>
        <taxon>Mycobacterium</taxon>
    </lineage>
</organism>
<proteinExistence type="predicted"/>
<sequence length="223" mass="26096">MDGWALLVSVLAFVVSGTAMVIAWWQLVLQRDAAGGRGIIFEVHRPIHREDRIRGELVVSDDYFVLVNLAGNDLYEVAIHLERDGQQLEFGDAGYLDETPETLRRLTCEDEPLTWEFNLRADDAKDLWCVLSWAAPYGPGLRTDAVRRPLAPPHELERWRWFRSFRLIQWVEEWGARRRWRWARRVLSRPHRVGEWRRVPGRDLKPGQSPINSRPLSAKDRPR</sequence>
<feature type="region of interest" description="Disordered" evidence="1">
    <location>
        <begin position="198"/>
        <end position="223"/>
    </location>
</feature>
<protein>
    <submittedName>
        <fullName evidence="2">Uncharacterized protein</fullName>
    </submittedName>
</protein>
<gene>
    <name evidence="2" type="ORF">BRW65_03970</name>
</gene>
<comment type="caution">
    <text evidence="2">The sequence shown here is derived from an EMBL/GenBank/DDBJ whole genome shotgun (WGS) entry which is preliminary data.</text>
</comment>